<name>A0A060DN38_9PROT</name>
<accession>A0A060DN38</accession>
<dbReference type="EMBL" id="CP007793">
    <property type="protein sequence ID" value="AIB12269.1"/>
    <property type="molecule type" value="Genomic_DNA"/>
</dbReference>
<evidence type="ECO:0000313" key="2">
    <source>
        <dbReference type="Proteomes" id="UP000027186"/>
    </source>
</evidence>
<dbReference type="Proteomes" id="UP000027186">
    <property type="component" value="Chromosome"/>
</dbReference>
<evidence type="ECO:0000313" key="1">
    <source>
        <dbReference type="EMBL" id="AIB12269.1"/>
    </source>
</evidence>
<organism evidence="1 2">
    <name type="scientific">Azospirillum argentinense</name>
    <dbReference type="NCBI Taxonomy" id="2970906"/>
    <lineage>
        <taxon>Bacteria</taxon>
        <taxon>Pseudomonadati</taxon>
        <taxon>Pseudomonadota</taxon>
        <taxon>Alphaproteobacteria</taxon>
        <taxon>Rhodospirillales</taxon>
        <taxon>Azospirillaceae</taxon>
        <taxon>Azospirillum</taxon>
    </lineage>
</organism>
<dbReference type="KEGG" id="abq:ABAZ39_09715"/>
<reference evidence="1 2" key="1">
    <citation type="journal article" date="2014" name="Genome Announc.">
        <title>Complete Genome Sequence of the Model Rhizosphere Strain Azospirillum brasilense Az39, Successfully Applied in Agriculture.</title>
        <authorList>
            <person name="Rivera D."/>
            <person name="Revale S."/>
            <person name="Molina R."/>
            <person name="Gualpa J."/>
            <person name="Puente M."/>
            <person name="Maroniche G."/>
            <person name="Paris G."/>
            <person name="Baker D."/>
            <person name="Clavijo B."/>
            <person name="McLay K."/>
            <person name="Spaepen S."/>
            <person name="Perticari A."/>
            <person name="Vazquez M."/>
            <person name="Wisniewski-Dye F."/>
            <person name="Watkins C."/>
            <person name="Martinez-Abarca F."/>
            <person name="Vanderleyden J."/>
            <person name="Cassan F."/>
        </authorList>
    </citation>
    <scope>NUCLEOTIDE SEQUENCE [LARGE SCALE GENOMIC DNA]</scope>
    <source>
        <strain evidence="1 2">Az39</strain>
    </source>
</reference>
<dbReference type="AlphaFoldDB" id="A0A060DN38"/>
<gene>
    <name evidence="1" type="ORF">ABAZ39_09715</name>
</gene>
<protein>
    <submittedName>
        <fullName evidence="1">Uncharacterized protein</fullName>
    </submittedName>
</protein>
<proteinExistence type="predicted"/>
<sequence>MLNWLEAKSTGPASVQHLADGRAVIAVGTRLDADMLRSVFAAEFDFSVISTSGGPERVRNFIKNIGRANA</sequence>